<dbReference type="EMBL" id="CM023490">
    <property type="protein sequence ID" value="KAH6942821.1"/>
    <property type="molecule type" value="Genomic_DNA"/>
</dbReference>
<evidence type="ECO:0000313" key="1">
    <source>
        <dbReference type="EMBL" id="KAH6942821.1"/>
    </source>
</evidence>
<dbReference type="Proteomes" id="UP000821845">
    <property type="component" value="Chromosome 10"/>
</dbReference>
<sequence>MSSLFTCVENSLLNCKNLRLKRTDVFLVQVTRIRRKHSKRVSRKRLQGGTYRCLVPPNRLARGASAKDVCRAVLDQVPSALSDAFQLGTTKVFVREALEQYLEQERVALLRASIVVIQRHVRGYLARRQYTAMRSAALRIQAAYRGYAARSRYRTIRRGVIRAQANYRMLRQKREYDKIKAILARKREADRLALERAKERMARDERASRAVAGVNHLEIPAELAFILSKLDDWPGYPGAVARAPSSSTSGSSLSGVTPLLTLVPRQLPGDVDQHAFSKFTSIYFKSHVWGMKREPIRTPFLAKSSDAQHQESLACSSWDCLFGGFFDESLKEV</sequence>
<reference evidence="1" key="1">
    <citation type="submission" date="2020-05" db="EMBL/GenBank/DDBJ databases">
        <title>Large-scale comparative analyses of tick genomes elucidate their genetic diversity and vector capacities.</title>
        <authorList>
            <person name="Jia N."/>
            <person name="Wang J."/>
            <person name="Shi W."/>
            <person name="Du L."/>
            <person name="Sun Y."/>
            <person name="Zhan W."/>
            <person name="Jiang J."/>
            <person name="Wang Q."/>
            <person name="Zhang B."/>
            <person name="Ji P."/>
            <person name="Sakyi L.B."/>
            <person name="Cui X."/>
            <person name="Yuan T."/>
            <person name="Jiang B."/>
            <person name="Yang W."/>
            <person name="Lam T.T.-Y."/>
            <person name="Chang Q."/>
            <person name="Ding S."/>
            <person name="Wang X."/>
            <person name="Zhu J."/>
            <person name="Ruan X."/>
            <person name="Zhao L."/>
            <person name="Wei J."/>
            <person name="Que T."/>
            <person name="Du C."/>
            <person name="Cheng J."/>
            <person name="Dai P."/>
            <person name="Han X."/>
            <person name="Huang E."/>
            <person name="Gao Y."/>
            <person name="Liu J."/>
            <person name="Shao H."/>
            <person name="Ye R."/>
            <person name="Li L."/>
            <person name="Wei W."/>
            <person name="Wang X."/>
            <person name="Wang C."/>
            <person name="Yang T."/>
            <person name="Huo Q."/>
            <person name="Li W."/>
            <person name="Guo W."/>
            <person name="Chen H."/>
            <person name="Zhou L."/>
            <person name="Ni X."/>
            <person name="Tian J."/>
            <person name="Zhou Y."/>
            <person name="Sheng Y."/>
            <person name="Liu T."/>
            <person name="Pan Y."/>
            <person name="Xia L."/>
            <person name="Li J."/>
            <person name="Zhao F."/>
            <person name="Cao W."/>
        </authorList>
    </citation>
    <scope>NUCLEOTIDE SEQUENCE</scope>
    <source>
        <strain evidence="1">Hyas-2018</strain>
    </source>
</reference>
<protein>
    <submittedName>
        <fullName evidence="1">Uncharacterized protein</fullName>
    </submittedName>
</protein>
<proteinExistence type="predicted"/>
<comment type="caution">
    <text evidence="1">The sequence shown here is derived from an EMBL/GenBank/DDBJ whole genome shotgun (WGS) entry which is preliminary data.</text>
</comment>
<keyword evidence="2" id="KW-1185">Reference proteome</keyword>
<gene>
    <name evidence="1" type="ORF">HPB50_010768</name>
</gene>
<evidence type="ECO:0000313" key="2">
    <source>
        <dbReference type="Proteomes" id="UP000821845"/>
    </source>
</evidence>
<name>A0ACB7T978_HYAAI</name>
<accession>A0ACB7T978</accession>
<organism evidence="1 2">
    <name type="scientific">Hyalomma asiaticum</name>
    <name type="common">Tick</name>
    <dbReference type="NCBI Taxonomy" id="266040"/>
    <lineage>
        <taxon>Eukaryota</taxon>
        <taxon>Metazoa</taxon>
        <taxon>Ecdysozoa</taxon>
        <taxon>Arthropoda</taxon>
        <taxon>Chelicerata</taxon>
        <taxon>Arachnida</taxon>
        <taxon>Acari</taxon>
        <taxon>Parasitiformes</taxon>
        <taxon>Ixodida</taxon>
        <taxon>Ixodoidea</taxon>
        <taxon>Ixodidae</taxon>
        <taxon>Hyalomminae</taxon>
        <taxon>Hyalomma</taxon>
    </lineage>
</organism>